<evidence type="ECO:0000313" key="3">
    <source>
        <dbReference type="EMBL" id="KAK1329895.1"/>
    </source>
</evidence>
<keyword evidence="4" id="KW-1185">Reference proteome</keyword>
<dbReference type="Gene3D" id="2.40.10.10">
    <property type="entry name" value="Trypsin-like serine proteases"/>
    <property type="match status" value="1"/>
</dbReference>
<gene>
    <name evidence="3" type="ORF">QTO34_010078</name>
</gene>
<protein>
    <recommendedName>
        <fullName evidence="2">Peptidase S1 domain-containing protein</fullName>
    </recommendedName>
</protein>
<dbReference type="EMBL" id="JAULJE010000021">
    <property type="protein sequence ID" value="KAK1329895.1"/>
    <property type="molecule type" value="Genomic_DNA"/>
</dbReference>
<dbReference type="InterPro" id="IPR009003">
    <property type="entry name" value="Peptidase_S1_PA"/>
</dbReference>
<dbReference type="GO" id="GO:0004252">
    <property type="term" value="F:serine-type endopeptidase activity"/>
    <property type="evidence" value="ECO:0007669"/>
    <property type="project" value="InterPro"/>
</dbReference>
<reference evidence="3" key="1">
    <citation type="submission" date="2023-06" db="EMBL/GenBank/DDBJ databases">
        <title>Reference genome for the Northern bat (Eptesicus nilssonii), a most northern bat species.</title>
        <authorList>
            <person name="Laine V.N."/>
            <person name="Pulliainen A.T."/>
            <person name="Lilley T.M."/>
        </authorList>
    </citation>
    <scope>NUCLEOTIDE SEQUENCE</scope>
    <source>
        <strain evidence="3">BLF_Eptnil</strain>
        <tissue evidence="3">Kidney</tissue>
    </source>
</reference>
<evidence type="ECO:0000259" key="2">
    <source>
        <dbReference type="Pfam" id="PF00089"/>
    </source>
</evidence>
<dbReference type="InterPro" id="IPR043504">
    <property type="entry name" value="Peptidase_S1_PA_chymotrypsin"/>
</dbReference>
<dbReference type="GO" id="GO:0006508">
    <property type="term" value="P:proteolysis"/>
    <property type="evidence" value="ECO:0007669"/>
    <property type="project" value="InterPro"/>
</dbReference>
<dbReference type="SUPFAM" id="SSF50494">
    <property type="entry name" value="Trypsin-like serine proteases"/>
    <property type="match status" value="1"/>
</dbReference>
<proteinExistence type="predicted"/>
<sequence>MGACVALGGDAGSPLICQGTLQGLVSSDYFPCRPPFHPIIYIHFLSFSFVPTPKATQAPMGSHHDLGRELRRESQESRTGKV</sequence>
<dbReference type="InterPro" id="IPR001254">
    <property type="entry name" value="Trypsin_dom"/>
</dbReference>
<evidence type="ECO:0000256" key="1">
    <source>
        <dbReference type="SAM" id="MobiDB-lite"/>
    </source>
</evidence>
<accession>A0AA40LEK5</accession>
<feature type="domain" description="Peptidase S1" evidence="2">
    <location>
        <begin position="9"/>
        <end position="47"/>
    </location>
</feature>
<organism evidence="3 4">
    <name type="scientific">Cnephaeus nilssonii</name>
    <name type="common">Northern bat</name>
    <name type="synonym">Eptesicus nilssonii</name>
    <dbReference type="NCBI Taxonomy" id="3371016"/>
    <lineage>
        <taxon>Eukaryota</taxon>
        <taxon>Metazoa</taxon>
        <taxon>Chordata</taxon>
        <taxon>Craniata</taxon>
        <taxon>Vertebrata</taxon>
        <taxon>Euteleostomi</taxon>
        <taxon>Mammalia</taxon>
        <taxon>Eutheria</taxon>
        <taxon>Laurasiatheria</taxon>
        <taxon>Chiroptera</taxon>
        <taxon>Yangochiroptera</taxon>
        <taxon>Vespertilionidae</taxon>
        <taxon>Cnephaeus</taxon>
    </lineage>
</organism>
<dbReference type="AlphaFoldDB" id="A0AA40LEK5"/>
<dbReference type="Pfam" id="PF00089">
    <property type="entry name" value="Trypsin"/>
    <property type="match status" value="1"/>
</dbReference>
<dbReference type="Proteomes" id="UP001177744">
    <property type="component" value="Unassembled WGS sequence"/>
</dbReference>
<comment type="caution">
    <text evidence="3">The sequence shown here is derived from an EMBL/GenBank/DDBJ whole genome shotgun (WGS) entry which is preliminary data.</text>
</comment>
<evidence type="ECO:0000313" key="4">
    <source>
        <dbReference type="Proteomes" id="UP001177744"/>
    </source>
</evidence>
<name>A0AA40LEK5_CNENI</name>
<feature type="compositionally biased region" description="Basic and acidic residues" evidence="1">
    <location>
        <begin position="62"/>
        <end position="82"/>
    </location>
</feature>
<feature type="region of interest" description="Disordered" evidence="1">
    <location>
        <begin position="55"/>
        <end position="82"/>
    </location>
</feature>